<protein>
    <recommendedName>
        <fullName evidence="1">F-box domain-containing protein</fullName>
    </recommendedName>
</protein>
<accession>A0A8H5G3I4</accession>
<comment type="caution">
    <text evidence="2">The sequence shown here is derived from an EMBL/GenBank/DDBJ whole genome shotgun (WGS) entry which is preliminary data.</text>
</comment>
<gene>
    <name evidence="2" type="ORF">D9758_007466</name>
</gene>
<evidence type="ECO:0000259" key="1">
    <source>
        <dbReference type="Pfam" id="PF12937"/>
    </source>
</evidence>
<dbReference type="Pfam" id="PF12937">
    <property type="entry name" value="F-box-like"/>
    <property type="match status" value="1"/>
</dbReference>
<dbReference type="Proteomes" id="UP000559256">
    <property type="component" value="Unassembled WGS sequence"/>
</dbReference>
<dbReference type="OrthoDB" id="3156934at2759"/>
<keyword evidence="3" id="KW-1185">Reference proteome</keyword>
<dbReference type="InterPro" id="IPR032675">
    <property type="entry name" value="LRR_dom_sf"/>
</dbReference>
<feature type="domain" description="F-box" evidence="1">
    <location>
        <begin position="118"/>
        <end position="175"/>
    </location>
</feature>
<evidence type="ECO:0000313" key="3">
    <source>
        <dbReference type="Proteomes" id="UP000559256"/>
    </source>
</evidence>
<dbReference type="SUPFAM" id="SSF52047">
    <property type="entry name" value="RNI-like"/>
    <property type="match status" value="1"/>
</dbReference>
<dbReference type="Gene3D" id="1.20.1280.50">
    <property type="match status" value="1"/>
</dbReference>
<dbReference type="AlphaFoldDB" id="A0A8H5G3I4"/>
<dbReference type="InterPro" id="IPR036047">
    <property type="entry name" value="F-box-like_dom_sf"/>
</dbReference>
<dbReference type="SUPFAM" id="SSF81383">
    <property type="entry name" value="F-box domain"/>
    <property type="match status" value="1"/>
</dbReference>
<dbReference type="Gene3D" id="3.80.10.10">
    <property type="entry name" value="Ribonuclease Inhibitor"/>
    <property type="match status" value="1"/>
</dbReference>
<name>A0A8H5G3I4_9AGAR</name>
<reference evidence="2 3" key="1">
    <citation type="journal article" date="2020" name="ISME J.">
        <title>Uncovering the hidden diversity of litter-decomposition mechanisms in mushroom-forming fungi.</title>
        <authorList>
            <person name="Floudas D."/>
            <person name="Bentzer J."/>
            <person name="Ahren D."/>
            <person name="Johansson T."/>
            <person name="Persson P."/>
            <person name="Tunlid A."/>
        </authorList>
    </citation>
    <scope>NUCLEOTIDE SEQUENCE [LARGE SCALE GENOMIC DNA]</scope>
    <source>
        <strain evidence="2 3">CBS 291.85</strain>
    </source>
</reference>
<sequence length="635" mass="71967">MTRHGLGASCFPTSNSVALEPQFPFFPSISTSTTLEHSSVPGAIVDLNSRKSEISVYFMSVVCRHPRMVKGECWRVDKAYTHSDQFPDPQIDTIDQQVEKHLEEIRQLYQFRNKLVPINSLPSELLSRIFRFCISCINDKAQLGRSWSFITVSYVCSHWRDVALADPALWSTLDFFKPAWVPEMLRRSKAAPLTVRVTSDLFLDAKATDAVTTALQHMSRISELDLCINSCLLQLDGRLEMLPVVIDQDVPLLHTLSLSTKHICGVPEHIVPLPLDFMNGYAPRLRHLHMRNFRLPWESGLLKNLTSLKITITIPTTSPSLQQLTDVLARMPGLEVLELRGVLPADTIPFTVGAALPKLSSIMLKGDVTSCANFLEHISFPSTTTMSFICLVDNVNDAVLLAKVSPMLSHLSKYRRRLHSKIRSLNICSRYQGLSISAGHDPSTPWLQFVMEISINRVPTAELAVKILKTISPLTHIRSLSFDITWNFITKTSLQKLLFSMERVQVLQVQHCYGAADVFRELARTSTKSNSVVFFPSLKTLLLSDVDFDSDRDSTRLELEVLKDALMNRFEAKAKVKRLQLETCMNLSRGDVDSLREICQDVSWDGMEYFDYHDSEDDEDDIDSEMMDYYSGLYY</sequence>
<organism evidence="2 3">
    <name type="scientific">Tetrapyrgos nigripes</name>
    <dbReference type="NCBI Taxonomy" id="182062"/>
    <lineage>
        <taxon>Eukaryota</taxon>
        <taxon>Fungi</taxon>
        <taxon>Dikarya</taxon>
        <taxon>Basidiomycota</taxon>
        <taxon>Agaricomycotina</taxon>
        <taxon>Agaricomycetes</taxon>
        <taxon>Agaricomycetidae</taxon>
        <taxon>Agaricales</taxon>
        <taxon>Marasmiineae</taxon>
        <taxon>Marasmiaceae</taxon>
        <taxon>Tetrapyrgos</taxon>
    </lineage>
</organism>
<proteinExistence type="predicted"/>
<evidence type="ECO:0000313" key="2">
    <source>
        <dbReference type="EMBL" id="KAF5357662.1"/>
    </source>
</evidence>
<dbReference type="EMBL" id="JAACJM010000050">
    <property type="protein sequence ID" value="KAF5357662.1"/>
    <property type="molecule type" value="Genomic_DNA"/>
</dbReference>
<dbReference type="InterPro" id="IPR001810">
    <property type="entry name" value="F-box_dom"/>
</dbReference>